<evidence type="ECO:0000313" key="2">
    <source>
        <dbReference type="Proteomes" id="UP001177260"/>
    </source>
</evidence>
<proteinExistence type="predicted"/>
<dbReference type="EMBL" id="JAOPJF010000009">
    <property type="protein sequence ID" value="KAK1148113.1"/>
    <property type="molecule type" value="Genomic_DNA"/>
</dbReference>
<reference evidence="1 2" key="1">
    <citation type="journal article" date="2023" name="ACS Omega">
        <title>Identification of the Neoaspergillic Acid Biosynthesis Gene Cluster by Establishing an In Vitro CRISPR-Ribonucleoprotein Genetic System in Aspergillus melleus.</title>
        <authorList>
            <person name="Yuan B."/>
            <person name="Grau M.F."/>
            <person name="Murata R.M."/>
            <person name="Torok T."/>
            <person name="Venkateswaran K."/>
            <person name="Stajich J.E."/>
            <person name="Wang C.C.C."/>
        </authorList>
    </citation>
    <scope>NUCLEOTIDE SEQUENCE [LARGE SCALE GENOMIC DNA]</scope>
    <source>
        <strain evidence="1 2">IMV 1140</strain>
    </source>
</reference>
<comment type="caution">
    <text evidence="1">The sequence shown here is derived from an EMBL/GenBank/DDBJ whole genome shotgun (WGS) entry which is preliminary data.</text>
</comment>
<sequence>MTLQEEILQLALRMEQAPEAVEAGSIDAATHGRLLSAARQLVAALEAPETELMNIAKAPVTNAVLRTAFEINLFDQFDKGETTASELASRTGVDPLLLVRILRTLVSLGIFVESEPETYAHSVRSKKLTNTQIRAVVRGMSAAPIPRVLNFRISAKNKIRAETATTMTSLPGYLSSIRYENPADHQPSLFGYARGTDKTMYEWLESQPDQRSIFAEFQAASSEISHHRLKPLLREVLLEVPAGFQVAFVDVGGGKGDTLREVCQELFPSVKGRVVLQDLPNVVKGATIQDGVEPMPYSFLDPQPVKDAAIYFFRHILHNWPDSVCLKILKNTISAMAPTSRIVIVDMMIPSQDPSQYVSFIDISMMAFGGMERTEARWRSLLEFAGLEVTKLEPMDPASTMSDYIIEAVLA</sequence>
<keyword evidence="2" id="KW-1185">Reference proteome</keyword>
<gene>
    <name evidence="1" type="ORF">N8T08_010752</name>
</gene>
<evidence type="ECO:0000313" key="1">
    <source>
        <dbReference type="EMBL" id="KAK1148113.1"/>
    </source>
</evidence>
<accession>A0ACC3BC14</accession>
<protein>
    <submittedName>
        <fullName evidence="1">Uncharacterized protein</fullName>
    </submittedName>
</protein>
<dbReference type="Proteomes" id="UP001177260">
    <property type="component" value="Unassembled WGS sequence"/>
</dbReference>
<name>A0ACC3BC14_9EURO</name>
<organism evidence="1 2">
    <name type="scientific">Aspergillus melleus</name>
    <dbReference type="NCBI Taxonomy" id="138277"/>
    <lineage>
        <taxon>Eukaryota</taxon>
        <taxon>Fungi</taxon>
        <taxon>Dikarya</taxon>
        <taxon>Ascomycota</taxon>
        <taxon>Pezizomycotina</taxon>
        <taxon>Eurotiomycetes</taxon>
        <taxon>Eurotiomycetidae</taxon>
        <taxon>Eurotiales</taxon>
        <taxon>Aspergillaceae</taxon>
        <taxon>Aspergillus</taxon>
        <taxon>Aspergillus subgen. Circumdati</taxon>
    </lineage>
</organism>